<evidence type="ECO:0000313" key="3">
    <source>
        <dbReference type="Proteomes" id="UP001603857"/>
    </source>
</evidence>
<feature type="region of interest" description="Disordered" evidence="1">
    <location>
        <begin position="1"/>
        <end position="88"/>
    </location>
</feature>
<protein>
    <submittedName>
        <fullName evidence="2">Uncharacterized protein</fullName>
    </submittedName>
</protein>
<evidence type="ECO:0000313" key="2">
    <source>
        <dbReference type="EMBL" id="KAL2336916.1"/>
    </source>
</evidence>
<name>A0ABD1MMJ5_9FABA</name>
<feature type="compositionally biased region" description="Polar residues" evidence="1">
    <location>
        <begin position="62"/>
        <end position="78"/>
    </location>
</feature>
<gene>
    <name evidence="2" type="ORF">Fmac_011362</name>
</gene>
<keyword evidence="3" id="KW-1185">Reference proteome</keyword>
<feature type="compositionally biased region" description="Pro residues" evidence="1">
    <location>
        <begin position="1"/>
        <end position="14"/>
    </location>
</feature>
<comment type="caution">
    <text evidence="2">The sequence shown here is derived from an EMBL/GenBank/DDBJ whole genome shotgun (WGS) entry which is preliminary data.</text>
</comment>
<evidence type="ECO:0000256" key="1">
    <source>
        <dbReference type="SAM" id="MobiDB-lite"/>
    </source>
</evidence>
<organism evidence="2 3">
    <name type="scientific">Flemingia macrophylla</name>
    <dbReference type="NCBI Taxonomy" id="520843"/>
    <lineage>
        <taxon>Eukaryota</taxon>
        <taxon>Viridiplantae</taxon>
        <taxon>Streptophyta</taxon>
        <taxon>Embryophyta</taxon>
        <taxon>Tracheophyta</taxon>
        <taxon>Spermatophyta</taxon>
        <taxon>Magnoliopsida</taxon>
        <taxon>eudicotyledons</taxon>
        <taxon>Gunneridae</taxon>
        <taxon>Pentapetalae</taxon>
        <taxon>rosids</taxon>
        <taxon>fabids</taxon>
        <taxon>Fabales</taxon>
        <taxon>Fabaceae</taxon>
        <taxon>Papilionoideae</taxon>
        <taxon>50 kb inversion clade</taxon>
        <taxon>NPAAA clade</taxon>
        <taxon>indigoferoid/millettioid clade</taxon>
        <taxon>Phaseoleae</taxon>
        <taxon>Flemingia</taxon>
    </lineage>
</organism>
<feature type="compositionally biased region" description="Low complexity" evidence="1">
    <location>
        <begin position="41"/>
        <end position="50"/>
    </location>
</feature>
<dbReference type="EMBL" id="JBGMDY010000004">
    <property type="protein sequence ID" value="KAL2336916.1"/>
    <property type="molecule type" value="Genomic_DNA"/>
</dbReference>
<dbReference type="Proteomes" id="UP001603857">
    <property type="component" value="Unassembled WGS sequence"/>
</dbReference>
<accession>A0ABD1MMJ5</accession>
<sequence length="88" mass="9600">MNPPYPPTNPPSLPSPKTYDEPTLPALTKDLRRTHPPPTNSPSSPSPNTSDEPTLPALTKDLTISPQNNTWLHQFLPTNPNPKPFAAP</sequence>
<feature type="compositionally biased region" description="Pro residues" evidence="1">
    <location>
        <begin position="79"/>
        <end position="88"/>
    </location>
</feature>
<reference evidence="2 3" key="1">
    <citation type="submission" date="2024-08" db="EMBL/GenBank/DDBJ databases">
        <title>Insights into the chromosomal genome structure of Flemingia macrophylla.</title>
        <authorList>
            <person name="Ding Y."/>
            <person name="Zhao Y."/>
            <person name="Bi W."/>
            <person name="Wu M."/>
            <person name="Zhao G."/>
            <person name="Gong Y."/>
            <person name="Li W."/>
            <person name="Zhang P."/>
        </authorList>
    </citation>
    <scope>NUCLEOTIDE SEQUENCE [LARGE SCALE GENOMIC DNA]</scope>
    <source>
        <strain evidence="2">DYQJB</strain>
        <tissue evidence="2">Leaf</tissue>
    </source>
</reference>
<dbReference type="AlphaFoldDB" id="A0ABD1MMJ5"/>
<proteinExistence type="predicted"/>